<comment type="caution">
    <text evidence="1">The sequence shown here is derived from an EMBL/GenBank/DDBJ whole genome shotgun (WGS) entry which is preliminary data.</text>
</comment>
<gene>
    <name evidence="1" type="ORF">Hypma_016457</name>
</gene>
<dbReference type="InParanoid" id="A0A369J554"/>
<reference evidence="1" key="1">
    <citation type="submission" date="2018-04" db="EMBL/GenBank/DDBJ databases">
        <title>Whole genome sequencing of Hypsizygus marmoreus.</title>
        <authorList>
            <person name="Choi I.-G."/>
            <person name="Min B."/>
            <person name="Kim J.-G."/>
            <person name="Kim S."/>
            <person name="Oh Y.-L."/>
            <person name="Kong W.-S."/>
            <person name="Park H."/>
            <person name="Jeong J."/>
            <person name="Song E.-S."/>
        </authorList>
    </citation>
    <scope>NUCLEOTIDE SEQUENCE [LARGE SCALE GENOMIC DNA]</scope>
    <source>
        <strain evidence="1">51987-8</strain>
    </source>
</reference>
<organism evidence="1 2">
    <name type="scientific">Hypsizygus marmoreus</name>
    <name type="common">White beech mushroom</name>
    <name type="synonym">Agaricus marmoreus</name>
    <dbReference type="NCBI Taxonomy" id="39966"/>
    <lineage>
        <taxon>Eukaryota</taxon>
        <taxon>Fungi</taxon>
        <taxon>Dikarya</taxon>
        <taxon>Basidiomycota</taxon>
        <taxon>Agaricomycotina</taxon>
        <taxon>Agaricomycetes</taxon>
        <taxon>Agaricomycetidae</taxon>
        <taxon>Agaricales</taxon>
        <taxon>Tricholomatineae</taxon>
        <taxon>Lyophyllaceae</taxon>
        <taxon>Hypsizygus</taxon>
    </lineage>
</organism>
<sequence length="69" mass="7896">MTENTTPPSLSTSSGYHASLPAAARESEVAMASIDVERKRAQDWTDLMFDIEMLKQILTARWKTRRKIR</sequence>
<accession>A0A369J554</accession>
<evidence type="ECO:0000313" key="1">
    <source>
        <dbReference type="EMBL" id="RDB14823.1"/>
    </source>
</evidence>
<proteinExistence type="predicted"/>
<dbReference type="OrthoDB" id="442677at2759"/>
<name>A0A369J554_HYPMA</name>
<keyword evidence="2" id="KW-1185">Reference proteome</keyword>
<evidence type="ECO:0000313" key="2">
    <source>
        <dbReference type="Proteomes" id="UP000076154"/>
    </source>
</evidence>
<protein>
    <submittedName>
        <fullName evidence="1">Uncharacterized protein</fullName>
    </submittedName>
</protein>
<dbReference type="EMBL" id="LUEZ02000096">
    <property type="protein sequence ID" value="RDB14823.1"/>
    <property type="molecule type" value="Genomic_DNA"/>
</dbReference>
<dbReference type="AlphaFoldDB" id="A0A369J554"/>
<dbReference type="Proteomes" id="UP000076154">
    <property type="component" value="Unassembled WGS sequence"/>
</dbReference>